<name>A0A1D2N3Z7_ORCCI</name>
<organism evidence="2 3">
    <name type="scientific">Orchesella cincta</name>
    <name type="common">Springtail</name>
    <name type="synonym">Podura cincta</name>
    <dbReference type="NCBI Taxonomy" id="48709"/>
    <lineage>
        <taxon>Eukaryota</taxon>
        <taxon>Metazoa</taxon>
        <taxon>Ecdysozoa</taxon>
        <taxon>Arthropoda</taxon>
        <taxon>Hexapoda</taxon>
        <taxon>Collembola</taxon>
        <taxon>Entomobryomorpha</taxon>
        <taxon>Entomobryoidea</taxon>
        <taxon>Orchesellidae</taxon>
        <taxon>Orchesellinae</taxon>
        <taxon>Orchesella</taxon>
    </lineage>
</organism>
<reference evidence="2 3" key="1">
    <citation type="journal article" date="2016" name="Genome Biol. Evol.">
        <title>Gene Family Evolution Reflects Adaptation to Soil Environmental Stressors in the Genome of the Collembolan Orchesella cincta.</title>
        <authorList>
            <person name="Faddeeva-Vakhrusheva A."/>
            <person name="Derks M.F."/>
            <person name="Anvar S.Y."/>
            <person name="Agamennone V."/>
            <person name="Suring W."/>
            <person name="Smit S."/>
            <person name="van Straalen N.M."/>
            <person name="Roelofs D."/>
        </authorList>
    </citation>
    <scope>NUCLEOTIDE SEQUENCE [LARGE SCALE GENOMIC DNA]</scope>
    <source>
        <tissue evidence="2">Mixed pool</tissue>
    </source>
</reference>
<feature type="compositionally biased region" description="Basic and acidic residues" evidence="1">
    <location>
        <begin position="84"/>
        <end position="104"/>
    </location>
</feature>
<dbReference type="EMBL" id="LJIJ01000264">
    <property type="protein sequence ID" value="ODM99655.1"/>
    <property type="molecule type" value="Genomic_DNA"/>
</dbReference>
<keyword evidence="3" id="KW-1185">Reference proteome</keyword>
<feature type="compositionally biased region" description="Acidic residues" evidence="1">
    <location>
        <begin position="105"/>
        <end position="121"/>
    </location>
</feature>
<evidence type="ECO:0000256" key="1">
    <source>
        <dbReference type="SAM" id="MobiDB-lite"/>
    </source>
</evidence>
<proteinExistence type="predicted"/>
<dbReference type="Proteomes" id="UP000094527">
    <property type="component" value="Unassembled WGS sequence"/>
</dbReference>
<evidence type="ECO:0000313" key="2">
    <source>
        <dbReference type="EMBL" id="ODM99655.1"/>
    </source>
</evidence>
<evidence type="ECO:0000313" key="3">
    <source>
        <dbReference type="Proteomes" id="UP000094527"/>
    </source>
</evidence>
<protein>
    <submittedName>
        <fullName evidence="2">Uncharacterized protein</fullName>
    </submittedName>
</protein>
<gene>
    <name evidence="2" type="ORF">Ocin01_07027</name>
</gene>
<dbReference type="AlphaFoldDB" id="A0A1D2N3Z7"/>
<feature type="compositionally biased region" description="Basic and acidic residues" evidence="1">
    <location>
        <begin position="122"/>
        <end position="132"/>
    </location>
</feature>
<accession>A0A1D2N3Z7</accession>
<feature type="region of interest" description="Disordered" evidence="1">
    <location>
        <begin position="84"/>
        <end position="132"/>
    </location>
</feature>
<comment type="caution">
    <text evidence="2">The sequence shown here is derived from an EMBL/GenBank/DDBJ whole genome shotgun (WGS) entry which is preliminary data.</text>
</comment>
<sequence length="132" mass="15105">MQLPKLMDLSRLRYFAFGVETPPKSKVYLEDSAVYGVSTFKNLLTDTTAPPSYQISNEALEAFTAKFSRCEIVRFNGGVEEWPELRRRDNGDSSDDESKRREELGLDSEDENESDEIEELSGDERNDNENPE</sequence>